<reference evidence="2 3" key="1">
    <citation type="submission" date="2024-04" db="EMBL/GenBank/DDBJ databases">
        <title>Human intestinal bacterial collection.</title>
        <authorList>
            <person name="Pauvert C."/>
            <person name="Hitch T.C.A."/>
            <person name="Clavel T."/>
        </authorList>
    </citation>
    <scope>NUCLEOTIDE SEQUENCE [LARGE SCALE GENOMIC DNA]</scope>
    <source>
        <strain evidence="2 3">CLA-AA-H197</strain>
    </source>
</reference>
<organism evidence="2 3">
    <name type="scientific">Paratractidigestivibacter faecalis</name>
    <dbReference type="NCBI Taxonomy" id="2292441"/>
    <lineage>
        <taxon>Bacteria</taxon>
        <taxon>Bacillati</taxon>
        <taxon>Actinomycetota</taxon>
        <taxon>Coriobacteriia</taxon>
        <taxon>Coriobacteriales</taxon>
        <taxon>Atopobiaceae</taxon>
        <taxon>Paratractidigestivibacter</taxon>
    </lineage>
</organism>
<dbReference type="InterPro" id="IPR011646">
    <property type="entry name" value="KAP_P-loop"/>
</dbReference>
<accession>A0ABV1IEU5</accession>
<name>A0ABV1IEU5_9ACTN</name>
<dbReference type="Proteomes" id="UP001478817">
    <property type="component" value="Unassembled WGS sequence"/>
</dbReference>
<dbReference type="Pfam" id="PF07693">
    <property type="entry name" value="KAP_NTPase"/>
    <property type="match status" value="1"/>
</dbReference>
<dbReference type="EMBL" id="JBBNGS010000005">
    <property type="protein sequence ID" value="MEQ2637424.1"/>
    <property type="molecule type" value="Genomic_DNA"/>
</dbReference>
<comment type="caution">
    <text evidence="2">The sequence shown here is derived from an EMBL/GenBank/DDBJ whole genome shotgun (WGS) entry which is preliminary data.</text>
</comment>
<proteinExistence type="predicted"/>
<dbReference type="InterPro" id="IPR027417">
    <property type="entry name" value="P-loop_NTPase"/>
</dbReference>
<dbReference type="SUPFAM" id="SSF52540">
    <property type="entry name" value="P-loop containing nucleoside triphosphate hydrolases"/>
    <property type="match status" value="1"/>
</dbReference>
<dbReference type="RefSeq" id="WP_349181922.1">
    <property type="nucleotide sequence ID" value="NZ_JBBNGS010000005.1"/>
</dbReference>
<protein>
    <submittedName>
        <fullName evidence="2">P-loop NTPase fold protein</fullName>
    </submittedName>
</protein>
<sequence length="455" mass="52164">MKRVDEEPTPEAIEDALTQDPLHRKREIEDYLKMLLTVEPPYTFVIDAPWGSGKTFFVKQVARVLQKSNPTLDLDLETLNATLGETATELPATPCLPIYFNAWEDDHFDNPVLPILASIANAAGEESIKGREDFGKGVTSVIETVLSFIGYGVDINGAIENFSGTDFLERYKKEKELRGKIDELVKTNLPEVANRAVIFIDELDRCRPEFAIKVLEQTKTLFQQDDIVVVYSTDITQLAYSLQGVYGPRFDGRKYLERFYDKRLELNPIKLADYLLYKGVNTLDEYSFVNITIDLLNHKQASLRACNRLAESITHLLDYISKHNEYFGDTKLQRFQYHCLLPVLNVLAYYEPLAWHEVKTSADFSAVYELASHSRLFVELLDEAIEEAWGTRKDELPYHQETESRRSRFIEDVCAAIYSASHTDPRIRELNSINLDISPRCKKLFQRLTPPSVSQ</sequence>
<evidence type="ECO:0000313" key="2">
    <source>
        <dbReference type="EMBL" id="MEQ2637424.1"/>
    </source>
</evidence>
<dbReference type="Gene3D" id="3.40.50.300">
    <property type="entry name" value="P-loop containing nucleotide triphosphate hydrolases"/>
    <property type="match status" value="1"/>
</dbReference>
<evidence type="ECO:0000259" key="1">
    <source>
        <dbReference type="Pfam" id="PF07693"/>
    </source>
</evidence>
<gene>
    <name evidence="2" type="ORF">AAAT05_03615</name>
</gene>
<evidence type="ECO:0000313" key="3">
    <source>
        <dbReference type="Proteomes" id="UP001478817"/>
    </source>
</evidence>
<keyword evidence="3" id="KW-1185">Reference proteome</keyword>
<feature type="domain" description="KAP NTPase" evidence="1">
    <location>
        <begin position="25"/>
        <end position="269"/>
    </location>
</feature>